<organism evidence="2">
    <name type="scientific">viral metagenome</name>
    <dbReference type="NCBI Taxonomy" id="1070528"/>
    <lineage>
        <taxon>unclassified sequences</taxon>
        <taxon>metagenomes</taxon>
        <taxon>organismal metagenomes</taxon>
    </lineage>
</organism>
<sequence length="202" mass="23889">MKLLESYETKDDGYFKLYKLDCSVGYRDVLRDVEDYVYDCDGFSVNSRNTGLFTNDREKVGSPLCKEWKYIPPRYIYQPFTPLLERLLEIVQPLYNGYKLSDAIVNVYDEGDFISYHKDYHALKREPCSIVFSFEYDESESHVMEFYRTTGGEWSTRKERGEEREEFTISLPHQSVGLMVGMQRNYVHAIRPGKKRISVVFR</sequence>
<reference evidence="2" key="1">
    <citation type="journal article" date="2020" name="Nature">
        <title>Giant virus diversity and host interactions through global metagenomics.</title>
        <authorList>
            <person name="Schulz F."/>
            <person name="Roux S."/>
            <person name="Paez-Espino D."/>
            <person name="Jungbluth S."/>
            <person name="Walsh D.A."/>
            <person name="Denef V.J."/>
            <person name="McMahon K.D."/>
            <person name="Konstantinidis K.T."/>
            <person name="Eloe-Fadrosh E.A."/>
            <person name="Kyrpides N.C."/>
            <person name="Woyke T."/>
        </authorList>
    </citation>
    <scope>NUCLEOTIDE SEQUENCE</scope>
    <source>
        <strain evidence="2">GVMAG-M-3300021425-30</strain>
    </source>
</reference>
<evidence type="ECO:0000313" key="2">
    <source>
        <dbReference type="EMBL" id="QHT06369.1"/>
    </source>
</evidence>
<dbReference type="Pfam" id="PF13532">
    <property type="entry name" value="2OG-FeII_Oxy_2"/>
    <property type="match status" value="1"/>
</dbReference>
<feature type="domain" description="Alpha-ketoglutarate-dependent dioxygenase AlkB-like" evidence="1">
    <location>
        <begin position="70"/>
        <end position="195"/>
    </location>
</feature>
<proteinExistence type="predicted"/>
<dbReference type="EMBL" id="MN739468">
    <property type="protein sequence ID" value="QHT06369.1"/>
    <property type="molecule type" value="Genomic_DNA"/>
</dbReference>
<dbReference type="InterPro" id="IPR037151">
    <property type="entry name" value="AlkB-like_sf"/>
</dbReference>
<name>A0A6C0CRQ4_9ZZZZ</name>
<dbReference type="InterPro" id="IPR027450">
    <property type="entry name" value="AlkB-like"/>
</dbReference>
<protein>
    <recommendedName>
        <fullName evidence="1">Alpha-ketoglutarate-dependent dioxygenase AlkB-like domain-containing protein</fullName>
    </recommendedName>
</protein>
<evidence type="ECO:0000259" key="1">
    <source>
        <dbReference type="Pfam" id="PF13532"/>
    </source>
</evidence>
<accession>A0A6C0CRQ4</accession>
<dbReference type="Gene3D" id="2.60.120.590">
    <property type="entry name" value="Alpha-ketoglutarate-dependent dioxygenase AlkB-like"/>
    <property type="match status" value="1"/>
</dbReference>
<dbReference type="SUPFAM" id="SSF51197">
    <property type="entry name" value="Clavaminate synthase-like"/>
    <property type="match status" value="1"/>
</dbReference>
<dbReference type="AlphaFoldDB" id="A0A6C0CRQ4"/>